<comment type="caution">
    <text evidence="1">The sequence shown here is derived from an EMBL/GenBank/DDBJ whole genome shotgun (WGS) entry which is preliminary data.</text>
</comment>
<gene>
    <name evidence="1" type="ORF">WMY93_010219</name>
</gene>
<accession>A0AAW0P784</accession>
<reference evidence="2" key="1">
    <citation type="submission" date="2024-04" db="EMBL/GenBank/DDBJ databases">
        <title>Salinicola lusitanus LLJ914,a marine bacterium isolated from the Okinawa Trough.</title>
        <authorList>
            <person name="Li J."/>
        </authorList>
    </citation>
    <scope>NUCLEOTIDE SEQUENCE [LARGE SCALE GENOMIC DNA]</scope>
</reference>
<dbReference type="AlphaFoldDB" id="A0AAW0P784"/>
<organism evidence="1 2">
    <name type="scientific">Mugilogobius chulae</name>
    <name type="common">yellowstripe goby</name>
    <dbReference type="NCBI Taxonomy" id="88201"/>
    <lineage>
        <taxon>Eukaryota</taxon>
        <taxon>Metazoa</taxon>
        <taxon>Chordata</taxon>
        <taxon>Craniata</taxon>
        <taxon>Vertebrata</taxon>
        <taxon>Euteleostomi</taxon>
        <taxon>Actinopterygii</taxon>
        <taxon>Neopterygii</taxon>
        <taxon>Teleostei</taxon>
        <taxon>Neoteleostei</taxon>
        <taxon>Acanthomorphata</taxon>
        <taxon>Gobiaria</taxon>
        <taxon>Gobiiformes</taxon>
        <taxon>Gobioidei</taxon>
        <taxon>Gobiidae</taxon>
        <taxon>Gobionellinae</taxon>
        <taxon>Mugilogobius</taxon>
    </lineage>
</organism>
<protein>
    <submittedName>
        <fullName evidence="1">Uncharacterized protein</fullName>
    </submittedName>
</protein>
<dbReference type="EMBL" id="JBBPFD010000007">
    <property type="protein sequence ID" value="KAK7918935.1"/>
    <property type="molecule type" value="Genomic_DNA"/>
</dbReference>
<proteinExistence type="predicted"/>
<dbReference type="Proteomes" id="UP001460270">
    <property type="component" value="Unassembled WGS sequence"/>
</dbReference>
<sequence>MFSPDSEATVLLLPESCFGYSLYTEARDLFLPQTCFFQILKETKVGVTNVTVLLLSQSCSCHSPAPVTVLLLSQSCSCHSPAPPRPPCHSPAPAQSAPATVLLLSTVLLLHSPAPVTVCSCLPQSALHSPPVTSCSHSLAPVTVLLLSQSCSCHSPAPDTVLLLPESYFGYSLYTGLADITQVYSLRLASPQFANSASL</sequence>
<evidence type="ECO:0000313" key="2">
    <source>
        <dbReference type="Proteomes" id="UP001460270"/>
    </source>
</evidence>
<evidence type="ECO:0000313" key="1">
    <source>
        <dbReference type="EMBL" id="KAK7918935.1"/>
    </source>
</evidence>
<keyword evidence="2" id="KW-1185">Reference proteome</keyword>
<name>A0AAW0P784_9GOBI</name>